<dbReference type="PATRIC" id="fig|1423749.3.peg.459"/>
<accession>A0A0R1VFZ2</accession>
<comment type="caution">
    <text evidence="1">The sequence shown here is derived from an EMBL/GenBank/DDBJ whole genome shotgun (WGS) entry which is preliminary data.</text>
</comment>
<proteinExistence type="predicted"/>
<dbReference type="RefSeq" id="WP_056937506.1">
    <property type="nucleotide sequence ID" value="NZ_AZFN01000014.1"/>
</dbReference>
<gene>
    <name evidence="1" type="ORF">FC60_GL000457</name>
</gene>
<protein>
    <submittedName>
        <fullName evidence="1">HesB YadR YfhF-family protein</fullName>
    </submittedName>
</protein>
<sequence length="112" mass="12493">MELTVTQAASQYIIEQLHLTAGDGVKFFTSPQNRGPVMHGPHQEFAQDNHADRPVAQTEVNGINYHINFADNWFFASHDTTVDYHPDTGLTFTYAGIDADGGASINYEKYLM</sequence>
<name>A0A0R1VFZ2_9LACO</name>
<keyword evidence="2" id="KW-1185">Reference proteome</keyword>
<evidence type="ECO:0000313" key="1">
    <source>
        <dbReference type="EMBL" id="KRM01971.1"/>
    </source>
</evidence>
<dbReference type="EMBL" id="AZFN01000014">
    <property type="protein sequence ID" value="KRM01971.1"/>
    <property type="molecule type" value="Genomic_DNA"/>
</dbReference>
<reference evidence="1 2" key="1">
    <citation type="journal article" date="2015" name="Genome Announc.">
        <title>Expanding the biotechnology potential of lactobacilli through comparative genomics of 213 strains and associated genera.</title>
        <authorList>
            <person name="Sun Z."/>
            <person name="Harris H.M."/>
            <person name="McCann A."/>
            <person name="Guo C."/>
            <person name="Argimon S."/>
            <person name="Zhang W."/>
            <person name="Yang X."/>
            <person name="Jeffery I.B."/>
            <person name="Cooney J.C."/>
            <person name="Kagawa T.F."/>
            <person name="Liu W."/>
            <person name="Song Y."/>
            <person name="Salvetti E."/>
            <person name="Wrobel A."/>
            <person name="Rasinkangas P."/>
            <person name="Parkhill J."/>
            <person name="Rea M.C."/>
            <person name="O'Sullivan O."/>
            <person name="Ritari J."/>
            <person name="Douillard F.P."/>
            <person name="Paul Ross R."/>
            <person name="Yang R."/>
            <person name="Briner A.E."/>
            <person name="Felis G.E."/>
            <person name="de Vos W.M."/>
            <person name="Barrangou R."/>
            <person name="Klaenhammer T.R."/>
            <person name="Caufield P.W."/>
            <person name="Cui Y."/>
            <person name="Zhang H."/>
            <person name="O'Toole P.W."/>
        </authorList>
    </citation>
    <scope>NUCLEOTIDE SEQUENCE [LARGE SCALE GENOMIC DNA]</scope>
    <source>
        <strain evidence="1 2">DSM 16045</strain>
    </source>
</reference>
<evidence type="ECO:0000313" key="2">
    <source>
        <dbReference type="Proteomes" id="UP000051739"/>
    </source>
</evidence>
<dbReference type="Proteomes" id="UP000051739">
    <property type="component" value="Unassembled WGS sequence"/>
</dbReference>
<organism evidence="1 2">
    <name type="scientific">Limosilactobacillus gastricus DSM 16045</name>
    <dbReference type="NCBI Taxonomy" id="1423749"/>
    <lineage>
        <taxon>Bacteria</taxon>
        <taxon>Bacillati</taxon>
        <taxon>Bacillota</taxon>
        <taxon>Bacilli</taxon>
        <taxon>Lactobacillales</taxon>
        <taxon>Lactobacillaceae</taxon>
        <taxon>Limosilactobacillus</taxon>
    </lineage>
</organism>
<dbReference type="AlphaFoldDB" id="A0A0R1VFZ2"/>